<organism evidence="4 5">
    <name type="scientific">Armatimonas rosea</name>
    <dbReference type="NCBI Taxonomy" id="685828"/>
    <lineage>
        <taxon>Bacteria</taxon>
        <taxon>Bacillati</taxon>
        <taxon>Armatimonadota</taxon>
        <taxon>Armatimonadia</taxon>
        <taxon>Armatimonadales</taxon>
        <taxon>Armatimonadaceae</taxon>
        <taxon>Armatimonas</taxon>
    </lineage>
</organism>
<evidence type="ECO:0000259" key="3">
    <source>
        <dbReference type="Pfam" id="PF07635"/>
    </source>
</evidence>
<feature type="domain" description="DUF1549" evidence="1">
    <location>
        <begin position="170"/>
        <end position="377"/>
    </location>
</feature>
<comment type="caution">
    <text evidence="4">The sequence shown here is derived from an EMBL/GenBank/DDBJ whole genome shotgun (WGS) entry which is preliminary data.</text>
</comment>
<dbReference type="InterPro" id="IPR022655">
    <property type="entry name" value="DUF1553"/>
</dbReference>
<dbReference type="AlphaFoldDB" id="A0A7W9W5U6"/>
<reference evidence="4 5" key="1">
    <citation type="submission" date="2020-08" db="EMBL/GenBank/DDBJ databases">
        <title>Genomic Encyclopedia of Type Strains, Phase IV (KMG-IV): sequencing the most valuable type-strain genomes for metagenomic binning, comparative biology and taxonomic classification.</title>
        <authorList>
            <person name="Goeker M."/>
        </authorList>
    </citation>
    <scope>NUCLEOTIDE SEQUENCE [LARGE SCALE GENOMIC DNA]</scope>
    <source>
        <strain evidence="4 5">DSM 23562</strain>
    </source>
</reference>
<dbReference type="EMBL" id="JACHGW010000001">
    <property type="protein sequence ID" value="MBB6049411.1"/>
    <property type="molecule type" value="Genomic_DNA"/>
</dbReference>
<dbReference type="Pfam" id="PF07583">
    <property type="entry name" value="PSCyt2"/>
    <property type="match status" value="1"/>
</dbReference>
<dbReference type="Pfam" id="PF07635">
    <property type="entry name" value="PSCyt1"/>
    <property type="match status" value="1"/>
</dbReference>
<evidence type="ECO:0008006" key="6">
    <source>
        <dbReference type="Google" id="ProtNLM"/>
    </source>
</evidence>
<gene>
    <name evidence="4" type="ORF">HNQ39_001173</name>
</gene>
<dbReference type="InterPro" id="IPR011444">
    <property type="entry name" value="DUF1549"/>
</dbReference>
<proteinExistence type="predicted"/>
<evidence type="ECO:0000259" key="2">
    <source>
        <dbReference type="Pfam" id="PF07587"/>
    </source>
</evidence>
<protein>
    <recommendedName>
        <fullName evidence="6">Cytochrome c</fullName>
    </recommendedName>
</protein>
<evidence type="ECO:0000313" key="5">
    <source>
        <dbReference type="Proteomes" id="UP000520814"/>
    </source>
</evidence>
<evidence type="ECO:0000313" key="4">
    <source>
        <dbReference type="EMBL" id="MBB6049411.1"/>
    </source>
</evidence>
<feature type="domain" description="Cytochrome C Planctomycete-type" evidence="3">
    <location>
        <begin position="55"/>
        <end position="113"/>
    </location>
</feature>
<evidence type="ECO:0000259" key="1">
    <source>
        <dbReference type="Pfam" id="PF07583"/>
    </source>
</evidence>
<dbReference type="PANTHER" id="PTHR35889:SF3">
    <property type="entry name" value="F-BOX DOMAIN-CONTAINING PROTEIN"/>
    <property type="match status" value="1"/>
</dbReference>
<name>A0A7W9W5U6_ARMRO</name>
<keyword evidence="5" id="KW-1185">Reference proteome</keyword>
<dbReference type="InterPro" id="IPR011429">
    <property type="entry name" value="Cyt_c_Planctomycete-type"/>
</dbReference>
<feature type="domain" description="DUF1553" evidence="2">
    <location>
        <begin position="721"/>
        <end position="978"/>
    </location>
</feature>
<sequence length="1001" mass="109127">MTETRPLRGALLALTSLTIAGASLLPARSSSQIKAPTAQVPDFAKEVQPLLRAKCMPCHGDIQAAGGLKLTQLKSAMAGGSSGARGLVPHDPDASAVIQRVSTTDTDLIMPPKTSGKTPLTPAEVATLRRWVQSGPTWPEAGAATPAGDTHWSLQPIKKPALPSGKAPHPVDRFLEARLAAKGLGFSPEADRTTLIRRVTFDLIGLPPTEAELTDFLNDRAPGAYERLVDRLLASPRYGERWARHWLDTIHYADSHGSEHDMGRKNAWPFRDYVIQTFNSDVTYARFVREQLAADVLYPNRPDLTPALGYLSAGNFDLSAYYTAPIPFQILDRDDMVNQAMSTFVSTTANCARCHDHKFDPIPTTDYWSLQAVFAGVIKGDVTYDEKREIAEQRAKWNKLKEAAESKSAARILATENKPVVDSFVAALSSFAGWKPLRVTKATSTGSATFTLADDGRVAVGGPRPAKDTYTLVTRPGGGRIGALRLDAYASPELPKGGPGRADDGGYLLHELTIEVVRADGKREKAKTFRASADYAQPNGDAARAADGNPGSAWGIGPEFGKDHHLVLAFEKPLDLADGDALEVVLEQNDGSGHTLGRFRLSVADAPRLALCAVPPKVAELLKTPTQNQAARVELAAFALRETAADGIAALPPQKRVYVAAKAADVADVGFVNIDKPREIHVLERGEMSRPKQLVGPGALSALPELAIYFKRRDMSQESQRRAALAEWVVDRRNPLTWRSIVNRVWHYHFGKGIVDTPGDFGRMGGAPSHPELLDYLAAWFKDDAEGSFKKLHRLIVTSQAYKQSSADRPEADKLDRDNRLLWRANRLRLDADQYRDAALQTAGRLDFTMGGPGVNHFKMGPGPQMTPALDYAAFDWESPAANRRSVYRTVWRSIPDPFMDSLDFPDLTLLSPTRGTSVSALQALTLYNNNFVLSCAQSLARRVVAEGGTLPKQIERAATLAWGRALTDKERKVLQTLASSHGLEATCRVILNANAFLFVD</sequence>
<dbReference type="Pfam" id="PF07587">
    <property type="entry name" value="PSD1"/>
    <property type="match status" value="1"/>
</dbReference>
<dbReference type="RefSeq" id="WP_184193018.1">
    <property type="nucleotide sequence ID" value="NZ_JACHGW010000001.1"/>
</dbReference>
<dbReference type="Proteomes" id="UP000520814">
    <property type="component" value="Unassembled WGS sequence"/>
</dbReference>
<dbReference type="PANTHER" id="PTHR35889">
    <property type="entry name" value="CYCLOINULO-OLIGOSACCHARIDE FRUCTANOTRANSFERASE-RELATED"/>
    <property type="match status" value="1"/>
</dbReference>
<accession>A0A7W9W5U6</accession>